<dbReference type="Pfam" id="PF12833">
    <property type="entry name" value="HTH_18"/>
    <property type="match status" value="1"/>
</dbReference>
<feature type="domain" description="HTH araC/xylS-type" evidence="5">
    <location>
        <begin position="280"/>
        <end position="380"/>
    </location>
</feature>
<dbReference type="PANTHER" id="PTHR43280">
    <property type="entry name" value="ARAC-FAMILY TRANSCRIPTIONAL REGULATOR"/>
    <property type="match status" value="1"/>
</dbReference>
<dbReference type="KEGG" id="ttu:TERTU_3360"/>
<dbReference type="PROSITE" id="PS00041">
    <property type="entry name" value="HTH_ARAC_FAMILY_1"/>
    <property type="match status" value="1"/>
</dbReference>
<dbReference type="OrthoDB" id="345413at2"/>
<evidence type="ECO:0000256" key="2">
    <source>
        <dbReference type="ARBA" id="ARBA00023125"/>
    </source>
</evidence>
<dbReference type="HOGENOM" id="CLU_679589_0_0_6"/>
<dbReference type="RefSeq" id="WP_015820921.1">
    <property type="nucleotide sequence ID" value="NC_012997.1"/>
</dbReference>
<sequence>MLNFYKKVAIALVGMLVFSALTGLLCARYTFRHAPLLPHNRSFTPWSVEAVSDELQGGNSHIAIQETHFSLVFDFLLKEGAEFPYTAFALVFAPTGELDRYLNLSPYSHLTFSVQCSRENVLTFALFTVDPQVSDPNDISTYRLPTTFFSCYEQWTTVSIDLTRLETPQWWFSLNSLELSQQGYDLTQVPRFTIGNSFQSPFDVNSEVRIAELTLHGRNWGYLYTYIGLLALCWILFGVWVARLHTKTLIQSLKEKMQKDRPLIAYKQLSLEPQKDREKENILRYMATQYANPELNLDVAISSLAVSRTKINDVLKAELGYTFSAYLNKLRLTEAARLLAEKKHISVAEIAYSVGYRNVPYFNKLFKSEYGCTPKVFKQSYSDDG</sequence>
<dbReference type="SUPFAM" id="SSF46689">
    <property type="entry name" value="Homeodomain-like"/>
    <property type="match status" value="1"/>
</dbReference>
<proteinExistence type="predicted"/>
<reference evidence="6 7" key="1">
    <citation type="journal article" date="2009" name="PLoS ONE">
        <title>The complete genome of Teredinibacter turnerae T7901: an intracellular endosymbiont of marine wood-boring bivalves (shipworms).</title>
        <authorList>
            <person name="Yang J.C."/>
            <person name="Madupu R."/>
            <person name="Durkin A.S."/>
            <person name="Ekborg N.A."/>
            <person name="Pedamallu C.S."/>
            <person name="Hostetler J.B."/>
            <person name="Radune D."/>
            <person name="Toms B.S."/>
            <person name="Henrissat B."/>
            <person name="Coutinho P.M."/>
            <person name="Schwarz S."/>
            <person name="Field L."/>
            <person name="Trindade-Silva A.E."/>
            <person name="Soares C.A.G."/>
            <person name="Elshahawi S."/>
            <person name="Hanora A."/>
            <person name="Schmidt E.W."/>
            <person name="Haygood M.G."/>
            <person name="Posfai J."/>
            <person name="Benner J."/>
            <person name="Madinger C."/>
            <person name="Nove J."/>
            <person name="Anton B."/>
            <person name="Chaudhary K."/>
            <person name="Foster J."/>
            <person name="Holman A."/>
            <person name="Kumar S."/>
            <person name="Lessard P.A."/>
            <person name="Luyten Y.A."/>
            <person name="Slatko B."/>
            <person name="Wood N."/>
            <person name="Wu B."/>
            <person name="Teplitski M."/>
            <person name="Mougous J.D."/>
            <person name="Ward N."/>
            <person name="Eisen J.A."/>
            <person name="Badger J.H."/>
            <person name="Distel D.L."/>
        </authorList>
    </citation>
    <scope>NUCLEOTIDE SEQUENCE [LARGE SCALE GENOMIC DNA]</scope>
    <source>
        <strain evidence="7">ATCC 39867 / T7901</strain>
    </source>
</reference>
<dbReference type="EMBL" id="CP001614">
    <property type="protein sequence ID" value="ACR14807.1"/>
    <property type="molecule type" value="Genomic_DNA"/>
</dbReference>
<keyword evidence="2" id="KW-0238">DNA-binding</keyword>
<dbReference type="InterPro" id="IPR009057">
    <property type="entry name" value="Homeodomain-like_sf"/>
</dbReference>
<name>C5BQM2_TERTT</name>
<evidence type="ECO:0000313" key="7">
    <source>
        <dbReference type="Proteomes" id="UP000009080"/>
    </source>
</evidence>
<dbReference type="GO" id="GO:0003700">
    <property type="term" value="F:DNA-binding transcription factor activity"/>
    <property type="evidence" value="ECO:0007669"/>
    <property type="project" value="InterPro"/>
</dbReference>
<dbReference type="PROSITE" id="PS01124">
    <property type="entry name" value="HTH_ARAC_FAMILY_2"/>
    <property type="match status" value="1"/>
</dbReference>
<dbReference type="InterPro" id="IPR018060">
    <property type="entry name" value="HTH_AraC"/>
</dbReference>
<dbReference type="GO" id="GO:0043565">
    <property type="term" value="F:sequence-specific DNA binding"/>
    <property type="evidence" value="ECO:0007669"/>
    <property type="project" value="InterPro"/>
</dbReference>
<keyword evidence="4" id="KW-0472">Membrane</keyword>
<dbReference type="eggNOG" id="COG2207">
    <property type="taxonomic scope" value="Bacteria"/>
</dbReference>
<dbReference type="AlphaFoldDB" id="C5BQM2"/>
<organism evidence="6 7">
    <name type="scientific">Teredinibacter turnerae (strain ATCC 39867 / T7901)</name>
    <dbReference type="NCBI Taxonomy" id="377629"/>
    <lineage>
        <taxon>Bacteria</taxon>
        <taxon>Pseudomonadati</taxon>
        <taxon>Pseudomonadota</taxon>
        <taxon>Gammaproteobacteria</taxon>
        <taxon>Cellvibrionales</taxon>
        <taxon>Cellvibrionaceae</taxon>
        <taxon>Teredinibacter</taxon>
    </lineage>
</organism>
<keyword evidence="4" id="KW-0812">Transmembrane</keyword>
<dbReference type="InterPro" id="IPR020449">
    <property type="entry name" value="Tscrpt_reg_AraC-type_HTH"/>
</dbReference>
<dbReference type="InterPro" id="IPR018062">
    <property type="entry name" value="HTH_AraC-typ_CS"/>
</dbReference>
<feature type="transmembrane region" description="Helical" evidence="4">
    <location>
        <begin position="220"/>
        <end position="242"/>
    </location>
</feature>
<keyword evidence="1" id="KW-0805">Transcription regulation</keyword>
<gene>
    <name evidence="6" type="ordered locus">TERTU_3360</name>
</gene>
<dbReference type="PANTHER" id="PTHR43280:SF27">
    <property type="entry name" value="TRANSCRIPTIONAL REGULATOR MTLR"/>
    <property type="match status" value="1"/>
</dbReference>
<dbReference type="PRINTS" id="PR00032">
    <property type="entry name" value="HTHARAC"/>
</dbReference>
<keyword evidence="4" id="KW-1133">Transmembrane helix</keyword>
<evidence type="ECO:0000256" key="3">
    <source>
        <dbReference type="ARBA" id="ARBA00023163"/>
    </source>
</evidence>
<dbReference type="STRING" id="377629.TERTU_3360"/>
<evidence type="ECO:0000313" key="6">
    <source>
        <dbReference type="EMBL" id="ACR14807.1"/>
    </source>
</evidence>
<dbReference type="SMART" id="SM00342">
    <property type="entry name" value="HTH_ARAC"/>
    <property type="match status" value="1"/>
</dbReference>
<accession>C5BQM2</accession>
<protein>
    <submittedName>
        <fullName evidence="6">Transcriptional regulator, AraC family</fullName>
    </submittedName>
</protein>
<dbReference type="Gene3D" id="1.10.10.60">
    <property type="entry name" value="Homeodomain-like"/>
    <property type="match status" value="2"/>
</dbReference>
<evidence type="ECO:0000256" key="1">
    <source>
        <dbReference type="ARBA" id="ARBA00023015"/>
    </source>
</evidence>
<dbReference type="Proteomes" id="UP000009080">
    <property type="component" value="Chromosome"/>
</dbReference>
<keyword evidence="7" id="KW-1185">Reference proteome</keyword>
<evidence type="ECO:0000259" key="5">
    <source>
        <dbReference type="PROSITE" id="PS01124"/>
    </source>
</evidence>
<evidence type="ECO:0000256" key="4">
    <source>
        <dbReference type="SAM" id="Phobius"/>
    </source>
</evidence>
<keyword evidence="3" id="KW-0804">Transcription</keyword>